<reference evidence="3" key="1">
    <citation type="journal article" date="2019" name="Int. J. Syst. Evol. Microbiol.">
        <title>The Global Catalogue of Microorganisms (GCM) 10K type strain sequencing project: providing services to taxonomists for standard genome sequencing and annotation.</title>
        <authorList>
            <consortium name="The Broad Institute Genomics Platform"/>
            <consortium name="The Broad Institute Genome Sequencing Center for Infectious Disease"/>
            <person name="Wu L."/>
            <person name="Ma J."/>
        </authorList>
    </citation>
    <scope>NUCLEOTIDE SEQUENCE [LARGE SCALE GENOMIC DNA]</scope>
    <source>
        <strain evidence="3">2902at01</strain>
    </source>
</reference>
<dbReference type="Proteomes" id="UP001595868">
    <property type="component" value="Unassembled WGS sequence"/>
</dbReference>
<comment type="caution">
    <text evidence="2">The sequence shown here is derived from an EMBL/GenBank/DDBJ whole genome shotgun (WGS) entry which is preliminary data.</text>
</comment>
<evidence type="ECO:0000313" key="2">
    <source>
        <dbReference type="EMBL" id="MFC4108039.1"/>
    </source>
</evidence>
<name>A0ABV8KPL5_9ACTN</name>
<proteinExistence type="predicted"/>
<feature type="transmembrane region" description="Helical" evidence="1">
    <location>
        <begin position="173"/>
        <end position="189"/>
    </location>
</feature>
<evidence type="ECO:0000256" key="1">
    <source>
        <dbReference type="SAM" id="Phobius"/>
    </source>
</evidence>
<sequence>MGNRLTWDEYATAWAGLHGGFDPRTAAPVVRGWLRMAYLVGALLGRLRVSPAAVTVVGLVLCAVVPVVAGRSSTGAFVGALLVLLASVADSVDGAVAVVTGRTSRLGYVYDSTADRVGEAFWLAAFWLVGVSGVVVVTAGALSWLHEYVRARAVSAGMKEIGAVTLGERPTRVSITVVGLVVAGAAGLIRTELAAGAATVVVAVWILLALFGLGQLLSAVRRTLA</sequence>
<keyword evidence="3" id="KW-1185">Reference proteome</keyword>
<feature type="transmembrane region" description="Helical" evidence="1">
    <location>
        <begin position="76"/>
        <end position="100"/>
    </location>
</feature>
<accession>A0ABV8KPL5</accession>
<feature type="transmembrane region" description="Helical" evidence="1">
    <location>
        <begin position="120"/>
        <end position="145"/>
    </location>
</feature>
<dbReference type="Pfam" id="PF01066">
    <property type="entry name" value="CDP-OH_P_transf"/>
    <property type="match status" value="1"/>
</dbReference>
<keyword evidence="1" id="KW-0472">Membrane</keyword>
<dbReference type="EC" id="2.7.8.-" evidence="2"/>
<keyword evidence="1" id="KW-0812">Transmembrane</keyword>
<keyword evidence="1" id="KW-1133">Transmembrane helix</keyword>
<dbReference type="EMBL" id="JBHSBN010000013">
    <property type="protein sequence ID" value="MFC4108039.1"/>
    <property type="molecule type" value="Genomic_DNA"/>
</dbReference>
<evidence type="ECO:0000313" key="3">
    <source>
        <dbReference type="Proteomes" id="UP001595868"/>
    </source>
</evidence>
<dbReference type="RefSeq" id="WP_377547758.1">
    <property type="nucleotide sequence ID" value="NZ_JBHSBN010000013.1"/>
</dbReference>
<dbReference type="InterPro" id="IPR043130">
    <property type="entry name" value="CDP-OH_PTrfase_TM_dom"/>
</dbReference>
<feature type="transmembrane region" description="Helical" evidence="1">
    <location>
        <begin position="195"/>
        <end position="220"/>
    </location>
</feature>
<protein>
    <submittedName>
        <fullName evidence="2">CDP-alcohol phosphatidyltransferase family protein</fullName>
        <ecNumber evidence="2">2.7.8.-</ecNumber>
    </submittedName>
</protein>
<gene>
    <name evidence="2" type="ORF">ACFOX0_19165</name>
</gene>
<feature type="transmembrane region" description="Helical" evidence="1">
    <location>
        <begin position="49"/>
        <end position="69"/>
    </location>
</feature>
<keyword evidence="2" id="KW-0808">Transferase</keyword>
<dbReference type="GO" id="GO:0016740">
    <property type="term" value="F:transferase activity"/>
    <property type="evidence" value="ECO:0007669"/>
    <property type="project" value="UniProtKB-KW"/>
</dbReference>
<dbReference type="InterPro" id="IPR000462">
    <property type="entry name" value="CDP-OH_P_trans"/>
</dbReference>
<dbReference type="Gene3D" id="1.20.120.1760">
    <property type="match status" value="1"/>
</dbReference>
<organism evidence="2 3">
    <name type="scientific">Micromonospora zhanjiangensis</name>
    <dbReference type="NCBI Taxonomy" id="1522057"/>
    <lineage>
        <taxon>Bacteria</taxon>
        <taxon>Bacillati</taxon>
        <taxon>Actinomycetota</taxon>
        <taxon>Actinomycetes</taxon>
        <taxon>Micromonosporales</taxon>
        <taxon>Micromonosporaceae</taxon>
        <taxon>Micromonospora</taxon>
    </lineage>
</organism>